<dbReference type="InterPro" id="IPR003425">
    <property type="entry name" value="CCB3/YggT"/>
</dbReference>
<dbReference type="RefSeq" id="WP_039814948.1">
    <property type="nucleotide sequence ID" value="NZ_CP041695.1"/>
</dbReference>
<proteinExistence type="predicted"/>
<dbReference type="GO" id="GO:0016020">
    <property type="term" value="C:membrane"/>
    <property type="evidence" value="ECO:0007669"/>
    <property type="project" value="InterPro"/>
</dbReference>
<keyword evidence="1" id="KW-0812">Transmembrane</keyword>
<dbReference type="KEGG" id="nod:FOH10_17015"/>
<keyword evidence="1" id="KW-1133">Transmembrane helix</keyword>
<reference evidence="3 4" key="1">
    <citation type="submission" date="2018-06" db="EMBL/GenBank/DDBJ databases">
        <authorList>
            <consortium name="Pathogen Informatics"/>
            <person name="Doyle S."/>
        </authorList>
    </citation>
    <scope>NUCLEOTIDE SEQUENCE [LARGE SCALE GENOMIC DNA]</scope>
    <source>
        <strain evidence="3 4">NCTC1934</strain>
    </source>
</reference>
<sequence>MGAIGTLLGLVVGVFLLLLLARLVLDWIVTLSQSPSPGIYKAREFTHRFSEPVLAPVRKVLPPIRAGGLQIDLAFTVVFIVALVLYNILI</sequence>
<dbReference type="GeneID" id="80334071"/>
<dbReference type="Proteomes" id="UP000255467">
    <property type="component" value="Unassembled WGS sequence"/>
</dbReference>
<evidence type="ECO:0000313" key="3">
    <source>
        <dbReference type="EMBL" id="SUA80990.1"/>
    </source>
</evidence>
<feature type="transmembrane region" description="Helical" evidence="1">
    <location>
        <begin position="69"/>
        <end position="89"/>
    </location>
</feature>
<dbReference type="OrthoDB" id="3216131at2"/>
<keyword evidence="4" id="KW-1185">Reference proteome</keyword>
<evidence type="ECO:0000313" key="5">
    <source>
        <dbReference type="Proteomes" id="UP000317039"/>
    </source>
</evidence>
<dbReference type="EMBL" id="UGRY01000002">
    <property type="protein sequence ID" value="SUA80990.1"/>
    <property type="molecule type" value="Genomic_DNA"/>
</dbReference>
<organism evidence="3 4">
    <name type="scientific">Nocardia otitidiscaviarum</name>
    <dbReference type="NCBI Taxonomy" id="1823"/>
    <lineage>
        <taxon>Bacteria</taxon>
        <taxon>Bacillati</taxon>
        <taxon>Actinomycetota</taxon>
        <taxon>Actinomycetes</taxon>
        <taxon>Mycobacteriales</taxon>
        <taxon>Nocardiaceae</taxon>
        <taxon>Nocardia</taxon>
    </lineage>
</organism>
<accession>A0A378YWW1</accession>
<protein>
    <submittedName>
        <fullName evidence="2 3">YGGT family</fullName>
    </submittedName>
</protein>
<dbReference type="STRING" id="1406858.GCA_000710895_06622"/>
<evidence type="ECO:0000256" key="1">
    <source>
        <dbReference type="SAM" id="Phobius"/>
    </source>
</evidence>
<gene>
    <name evidence="2" type="ORF">FOH10_17015</name>
    <name evidence="3" type="ORF">NCTC1934_04551</name>
</gene>
<dbReference type="Proteomes" id="UP000317039">
    <property type="component" value="Chromosome"/>
</dbReference>
<dbReference type="Pfam" id="PF02325">
    <property type="entry name" value="CCB3_YggT"/>
    <property type="match status" value="1"/>
</dbReference>
<name>A0A378YWW1_9NOCA</name>
<dbReference type="AlphaFoldDB" id="A0A378YWW1"/>
<keyword evidence="1" id="KW-0472">Membrane</keyword>
<reference evidence="2 5" key="2">
    <citation type="submission" date="2019-07" db="EMBL/GenBank/DDBJ databases">
        <title>Complete Genome Sequence and Methylome Analysis of Nocardia otitidis-caviarum NEB252.</title>
        <authorList>
            <person name="Fomenkov A."/>
            <person name="Anton B.P."/>
            <person name="Vincze T."/>
            <person name="Roberts R.J."/>
        </authorList>
    </citation>
    <scope>NUCLEOTIDE SEQUENCE [LARGE SCALE GENOMIC DNA]</scope>
    <source>
        <strain evidence="2 5">NEB252</strain>
    </source>
</reference>
<dbReference type="EMBL" id="CP041695">
    <property type="protein sequence ID" value="QDP80160.1"/>
    <property type="molecule type" value="Genomic_DNA"/>
</dbReference>
<evidence type="ECO:0000313" key="2">
    <source>
        <dbReference type="EMBL" id="QDP80160.1"/>
    </source>
</evidence>
<evidence type="ECO:0000313" key="4">
    <source>
        <dbReference type="Proteomes" id="UP000255467"/>
    </source>
</evidence>